<gene>
    <name evidence="7" type="ORF">LRX75_01150</name>
</gene>
<proteinExistence type="inferred from homology"/>
<evidence type="ECO:0000313" key="8">
    <source>
        <dbReference type="Proteomes" id="UP001139089"/>
    </source>
</evidence>
<dbReference type="PANTHER" id="PTHR43531">
    <property type="entry name" value="PROTEIN ICFG"/>
    <property type="match status" value="1"/>
</dbReference>
<dbReference type="EMBL" id="JAJOZR010000001">
    <property type="protein sequence ID" value="MCD7107634.1"/>
    <property type="molecule type" value="Genomic_DNA"/>
</dbReference>
<dbReference type="SMART" id="SM00304">
    <property type="entry name" value="HAMP"/>
    <property type="match status" value="2"/>
</dbReference>
<keyword evidence="1" id="KW-0145">Chemotaxis</keyword>
<protein>
    <submittedName>
        <fullName evidence="7">Methyl-accepting chemotaxis protein</fullName>
    </submittedName>
</protein>
<keyword evidence="8" id="KW-1185">Reference proteome</keyword>
<dbReference type="InterPro" id="IPR051310">
    <property type="entry name" value="MCP_chemotaxis"/>
</dbReference>
<dbReference type="GO" id="GO:0006935">
    <property type="term" value="P:chemotaxis"/>
    <property type="evidence" value="ECO:0007669"/>
    <property type="project" value="UniProtKB-KW"/>
</dbReference>
<evidence type="ECO:0000256" key="4">
    <source>
        <dbReference type="SAM" id="Coils"/>
    </source>
</evidence>
<feature type="domain" description="Methyl-accepting transducer" evidence="5">
    <location>
        <begin position="584"/>
        <end position="813"/>
    </location>
</feature>
<dbReference type="InterPro" id="IPR003660">
    <property type="entry name" value="HAMP_dom"/>
</dbReference>
<dbReference type="CDD" id="cd06225">
    <property type="entry name" value="HAMP"/>
    <property type="match status" value="1"/>
</dbReference>
<dbReference type="GO" id="GO:0007165">
    <property type="term" value="P:signal transduction"/>
    <property type="evidence" value="ECO:0007669"/>
    <property type="project" value="UniProtKB-KW"/>
</dbReference>
<feature type="domain" description="HAMP" evidence="6">
    <location>
        <begin position="527"/>
        <end position="579"/>
    </location>
</feature>
<organism evidence="7 8">
    <name type="scientific">Rhizobium quercicola</name>
    <dbReference type="NCBI Taxonomy" id="2901226"/>
    <lineage>
        <taxon>Bacteria</taxon>
        <taxon>Pseudomonadati</taxon>
        <taxon>Pseudomonadota</taxon>
        <taxon>Alphaproteobacteria</taxon>
        <taxon>Hyphomicrobiales</taxon>
        <taxon>Rhizobiaceae</taxon>
        <taxon>Rhizobium/Agrobacterium group</taxon>
        <taxon>Rhizobium</taxon>
    </lineage>
</organism>
<dbReference type="RefSeq" id="WP_231811374.1">
    <property type="nucleotide sequence ID" value="NZ_JAJOZR010000001.1"/>
</dbReference>
<feature type="coiled-coil region" evidence="4">
    <location>
        <begin position="73"/>
        <end position="100"/>
    </location>
</feature>
<dbReference type="Pfam" id="PF00672">
    <property type="entry name" value="HAMP"/>
    <property type="match status" value="1"/>
</dbReference>
<evidence type="ECO:0000256" key="2">
    <source>
        <dbReference type="ARBA" id="ARBA00029447"/>
    </source>
</evidence>
<reference evidence="7" key="1">
    <citation type="submission" date="2021-12" db="EMBL/GenBank/DDBJ databases">
        <authorList>
            <person name="Li Y."/>
        </authorList>
    </citation>
    <scope>NUCLEOTIDE SEQUENCE</scope>
    <source>
        <strain evidence="7">DKSPLA3</strain>
    </source>
</reference>
<feature type="domain" description="HAMP" evidence="6">
    <location>
        <begin position="446"/>
        <end position="499"/>
    </location>
</feature>
<dbReference type="Gene3D" id="1.10.287.950">
    <property type="entry name" value="Methyl-accepting chemotaxis protein"/>
    <property type="match status" value="1"/>
</dbReference>
<dbReference type="Pfam" id="PF00015">
    <property type="entry name" value="MCPsignal"/>
    <property type="match status" value="1"/>
</dbReference>
<evidence type="ECO:0000256" key="1">
    <source>
        <dbReference type="ARBA" id="ARBA00022500"/>
    </source>
</evidence>
<evidence type="ECO:0000259" key="6">
    <source>
        <dbReference type="PROSITE" id="PS50885"/>
    </source>
</evidence>
<dbReference type="GO" id="GO:0016020">
    <property type="term" value="C:membrane"/>
    <property type="evidence" value="ECO:0007669"/>
    <property type="project" value="InterPro"/>
</dbReference>
<sequence length="840" mass="87489">MIDRLMSRIRIQTKVLVLVTPFVLSITAVGITGLYTSGLLQGRMEISNSVLQSLSGFKEVFSAMSRFLMQPSAETHDAARKELSDEIANLKTMADGLRAETDVTSLDEALAQSATIAANIETLWALQTDRERIAAAVGASTEELLAVQAAAGKQAFVLLASAKTLEKSAKSDLKTALQVGALGSAAQTFAAQATAAASDADRITAIKTGLLAVSAALETTLKALGKVSLPAVDALKPEMAAVGDTAAKAGADPFAAGTLVTALASLDRAAAAIKAASDEALRNAVSALAAAEGEIAKADRVGNKLRAIVGNANQIRVVFAELAAVPDEGGVKKVQQALYAYGKEMEGLATAVPGDTVLAALPAKAKPALASLEANALALVALSEKQRSEFDAAAAQIDGTWTLLTQFAESQKQSAGTEREQANTISLGATLAGILIALLAGTALVMTLKGPIGQITAAMRRLADGALDTSITGENRSDEIGDMARALSVFKGNALTKVSMEEQAEATRRETETQRLRNDADRQEAAQQVQFAVDTLAQGLSRLARGDMSFTIDTPFATHLDRLRSDFNASVGGLRETLSEIRTISSAIHHNGQQMADAVGDLAKRTEQQAAALEETSAAVDEVSSTVRTAAGRANEVQGIVQRAKRNADNSSGIVQNAISAMLRIREASDKIGQIVGAIDAIAFQTNLLALNAGVEAARAGEAGKGFAVVAQEVRDLAQRSAQAAKEIGGLIAKSSAEVATGSQYVEQTGSALMEIAHQIVDIAGHVDHLATSSRDQSTSLESVNGSVNQIDHMTQQNAAMVEETNAATLQLAEDIDMLAGLVARFRLLEADDVRHARAA</sequence>
<dbReference type="InterPro" id="IPR004089">
    <property type="entry name" value="MCPsignal_dom"/>
</dbReference>
<name>A0A9X1SZ40_9HYPH</name>
<dbReference type="PROSITE" id="PS50111">
    <property type="entry name" value="CHEMOTAXIS_TRANSDUC_2"/>
    <property type="match status" value="1"/>
</dbReference>
<dbReference type="SUPFAM" id="SSF158472">
    <property type="entry name" value="HAMP domain-like"/>
    <property type="match status" value="1"/>
</dbReference>
<dbReference type="SUPFAM" id="SSF58104">
    <property type="entry name" value="Methyl-accepting chemotaxis protein (MCP) signaling domain"/>
    <property type="match status" value="1"/>
</dbReference>
<evidence type="ECO:0000313" key="7">
    <source>
        <dbReference type="EMBL" id="MCD7107634.1"/>
    </source>
</evidence>
<dbReference type="Gene3D" id="6.10.340.10">
    <property type="match status" value="1"/>
</dbReference>
<accession>A0A9X1SZ40</accession>
<dbReference type="PANTHER" id="PTHR43531:SF11">
    <property type="entry name" value="METHYL-ACCEPTING CHEMOTAXIS PROTEIN 3"/>
    <property type="match status" value="1"/>
</dbReference>
<comment type="similarity">
    <text evidence="2">Belongs to the methyl-accepting chemotaxis (MCP) protein family.</text>
</comment>
<evidence type="ECO:0000259" key="5">
    <source>
        <dbReference type="PROSITE" id="PS50111"/>
    </source>
</evidence>
<dbReference type="SMART" id="SM00283">
    <property type="entry name" value="MA"/>
    <property type="match status" value="1"/>
</dbReference>
<dbReference type="Proteomes" id="UP001139089">
    <property type="component" value="Unassembled WGS sequence"/>
</dbReference>
<dbReference type="CDD" id="cd11386">
    <property type="entry name" value="MCP_signal"/>
    <property type="match status" value="1"/>
</dbReference>
<keyword evidence="3" id="KW-0807">Transducer</keyword>
<dbReference type="PROSITE" id="PS50885">
    <property type="entry name" value="HAMP"/>
    <property type="match status" value="2"/>
</dbReference>
<comment type="caution">
    <text evidence="7">The sequence shown here is derived from an EMBL/GenBank/DDBJ whole genome shotgun (WGS) entry which is preliminary data.</text>
</comment>
<keyword evidence="4" id="KW-0175">Coiled coil</keyword>
<evidence type="ECO:0000256" key="3">
    <source>
        <dbReference type="PROSITE-ProRule" id="PRU00284"/>
    </source>
</evidence>
<dbReference type="AlphaFoldDB" id="A0A9X1SZ40"/>